<dbReference type="Proteomes" id="UP000690515">
    <property type="component" value="Unassembled WGS sequence"/>
</dbReference>
<organism evidence="1 2">
    <name type="scientific">Zooshikella harenae</name>
    <dbReference type="NCBI Taxonomy" id="2827238"/>
    <lineage>
        <taxon>Bacteria</taxon>
        <taxon>Pseudomonadati</taxon>
        <taxon>Pseudomonadota</taxon>
        <taxon>Gammaproteobacteria</taxon>
        <taxon>Oceanospirillales</taxon>
        <taxon>Zooshikellaceae</taxon>
        <taxon>Zooshikella</taxon>
    </lineage>
</organism>
<accession>A0ABS5ZKG4</accession>
<sequence>LCDRTLGSASGYVAGQFFCEEEDDENCEALYQSILRTCAGLTGRKKFRCFEAARISRDQCYQERNK</sequence>
<keyword evidence="2" id="KW-1185">Reference proteome</keyword>
<name>A0ABS5ZKG4_9GAMM</name>
<dbReference type="RefSeq" id="WP_215822697.1">
    <property type="nucleotide sequence ID" value="NZ_JAGSOY010000283.1"/>
</dbReference>
<comment type="caution">
    <text evidence="1">The sequence shown here is derived from an EMBL/GenBank/DDBJ whole genome shotgun (WGS) entry which is preliminary data.</text>
</comment>
<evidence type="ECO:0000313" key="1">
    <source>
        <dbReference type="EMBL" id="MBU2714440.1"/>
    </source>
</evidence>
<evidence type="ECO:0000313" key="2">
    <source>
        <dbReference type="Proteomes" id="UP000690515"/>
    </source>
</evidence>
<protein>
    <recommendedName>
        <fullName evidence="3">Conjugal transfer protein TraN</fullName>
    </recommendedName>
</protein>
<dbReference type="EMBL" id="JAGSOY010000283">
    <property type="protein sequence ID" value="MBU2714440.1"/>
    <property type="molecule type" value="Genomic_DNA"/>
</dbReference>
<reference evidence="1 2" key="1">
    <citation type="submission" date="2021-04" db="EMBL/GenBank/DDBJ databases">
        <authorList>
            <person name="Pira H."/>
            <person name="Risdian C."/>
            <person name="Wink J."/>
        </authorList>
    </citation>
    <scope>NUCLEOTIDE SEQUENCE [LARGE SCALE GENOMIC DNA]</scope>
    <source>
        <strain evidence="1 2">WH53</strain>
    </source>
</reference>
<gene>
    <name evidence="1" type="ORF">KCG35_25655</name>
</gene>
<evidence type="ECO:0008006" key="3">
    <source>
        <dbReference type="Google" id="ProtNLM"/>
    </source>
</evidence>
<proteinExistence type="predicted"/>
<feature type="non-terminal residue" evidence="1">
    <location>
        <position position="1"/>
    </location>
</feature>